<dbReference type="EMBL" id="LZSY01000186">
    <property type="protein sequence ID" value="OBB81188.1"/>
    <property type="molecule type" value="Genomic_DNA"/>
</dbReference>
<dbReference type="Pfam" id="PF14355">
    <property type="entry name" value="Abi_C"/>
    <property type="match status" value="1"/>
</dbReference>
<evidence type="ECO:0000313" key="3">
    <source>
        <dbReference type="EMBL" id="OBB81188.1"/>
    </source>
</evidence>
<dbReference type="InterPro" id="IPR026001">
    <property type="entry name" value="Abi-like_C"/>
</dbReference>
<evidence type="ECO:0000313" key="4">
    <source>
        <dbReference type="Proteomes" id="UP000094008"/>
    </source>
</evidence>
<organism evidence="3 4">
    <name type="scientific">Mycolicibacterium peregrinum</name>
    <name type="common">Mycobacterium peregrinum</name>
    <dbReference type="NCBI Taxonomy" id="43304"/>
    <lineage>
        <taxon>Bacteria</taxon>
        <taxon>Bacillati</taxon>
        <taxon>Actinomycetota</taxon>
        <taxon>Actinomycetes</taxon>
        <taxon>Mycobacteriales</taxon>
        <taxon>Mycobacteriaceae</taxon>
        <taxon>Mycolicibacterium</taxon>
    </lineage>
</organism>
<gene>
    <name evidence="3" type="ORF">A5779_10490</name>
</gene>
<dbReference type="Proteomes" id="UP000094008">
    <property type="component" value="Unassembled WGS sequence"/>
</dbReference>
<dbReference type="AlphaFoldDB" id="A0A1A0VD76"/>
<dbReference type="RefSeq" id="WP_064887341.1">
    <property type="nucleotide sequence ID" value="NZ_LZSY01000186.1"/>
</dbReference>
<evidence type="ECO:0000259" key="2">
    <source>
        <dbReference type="Pfam" id="PF14355"/>
    </source>
</evidence>
<dbReference type="OrthoDB" id="4854325at2"/>
<reference evidence="4" key="1">
    <citation type="submission" date="2016-06" db="EMBL/GenBank/DDBJ databases">
        <authorList>
            <person name="Sutton G."/>
            <person name="Brinkac L."/>
            <person name="Sanka R."/>
            <person name="Adams M."/>
            <person name="Lau E."/>
            <person name="Mehaffy C."/>
            <person name="Tameris M."/>
            <person name="Hatherill M."/>
            <person name="Hanekom W."/>
            <person name="Mahomed H."/>
            <person name="Mcshane H."/>
        </authorList>
    </citation>
    <scope>NUCLEOTIDE SEQUENCE [LARGE SCALE GENOMIC DNA]</scope>
    <source>
        <strain evidence="4">852002-10433_SCH5171157</strain>
    </source>
</reference>
<feature type="domain" description="Abortive infection protein-like C-terminal" evidence="2">
    <location>
        <begin position="194"/>
        <end position="267"/>
    </location>
</feature>
<name>A0A1A0VD76_MYCPR</name>
<feature type="region of interest" description="Disordered" evidence="1">
    <location>
        <begin position="31"/>
        <end position="51"/>
    </location>
</feature>
<accession>A0A1A0VD76</accession>
<proteinExistence type="predicted"/>
<evidence type="ECO:0000256" key="1">
    <source>
        <dbReference type="SAM" id="MobiDB-lite"/>
    </source>
</evidence>
<protein>
    <recommendedName>
        <fullName evidence="2">Abortive infection protein-like C-terminal domain-containing protein</fullName>
    </recommendedName>
</protein>
<sequence length="274" mass="29046">MSDLIELGAVLSEFFDRAGPSHDELDQAFAHHRLTPGDPGPGGKDQDGRPLGKVKRVRRIFRYAADHHPAAGLALAQEIVSLLRADGAFTPTMPGYAGQEKISRLVAPFRRLGLTLAESGDLLPTVIDNLAGTELTDTLLGYVRRINLNPDDAALQIGTGKELDEATARHVLVERTGSYPQGGHKGSFPVTLANAFTALGLTVGPDVKLDDDPHRAVQQCLFLLGTAVNRLRNEAGTGHGKPGPPTKTAPLTPAEARLVARATALLAAAMLDVL</sequence>
<comment type="caution">
    <text evidence="3">The sequence shown here is derived from an EMBL/GenBank/DDBJ whole genome shotgun (WGS) entry which is preliminary data.</text>
</comment>